<dbReference type="InterPro" id="IPR027417">
    <property type="entry name" value="P-loop_NTPase"/>
</dbReference>
<feature type="domain" description="Sulfotransferase" evidence="1">
    <location>
        <begin position="1"/>
        <end position="60"/>
    </location>
</feature>
<evidence type="ECO:0000313" key="2">
    <source>
        <dbReference type="EMBL" id="AGM32897.1"/>
    </source>
</evidence>
<dbReference type="Pfam" id="PF00685">
    <property type="entry name" value="Sulfotransfer_1"/>
    <property type="match status" value="1"/>
</dbReference>
<dbReference type="GO" id="GO:0008146">
    <property type="term" value="F:sulfotransferase activity"/>
    <property type="evidence" value="ECO:0007669"/>
    <property type="project" value="InterPro"/>
</dbReference>
<dbReference type="AlphaFoldDB" id="R4V2F4"/>
<keyword evidence="2" id="KW-0808">Transferase</keyword>
<dbReference type="SUPFAM" id="SSF52540">
    <property type="entry name" value="P-loop containing nucleoside triphosphate hydrolases"/>
    <property type="match status" value="1"/>
</dbReference>
<dbReference type="InterPro" id="IPR000863">
    <property type="entry name" value="Sulfotransferase_dom"/>
</dbReference>
<proteinExistence type="evidence at transcript level"/>
<sequence>MKNNPSVNYEAVMEINRKFKLTPADGHFMRSGQVGNYKEVMSPELILEFDHWTQENLAGSKLAF</sequence>
<reference evidence="2" key="1">
    <citation type="submission" date="2013-03" db="EMBL/GenBank/DDBJ databases">
        <title>Immune-Related transcriptome of Coptotermes formosanus Shiraki workers: the defense mechanism.</title>
        <authorList>
            <person name="Hussain A."/>
            <person name="Li Y.F."/>
            <person name="Wen S.Y."/>
        </authorList>
    </citation>
    <scope>NUCLEOTIDE SEQUENCE</scope>
</reference>
<dbReference type="EMBL" id="KC741073">
    <property type="protein sequence ID" value="AGM32897.1"/>
    <property type="molecule type" value="mRNA"/>
</dbReference>
<evidence type="ECO:0000259" key="1">
    <source>
        <dbReference type="Pfam" id="PF00685"/>
    </source>
</evidence>
<protein>
    <submittedName>
        <fullName evidence="2">Sulfotransferase-like protein</fullName>
    </submittedName>
</protein>
<accession>R4V2F4</accession>
<name>R4V2F4_COPFO</name>
<dbReference type="Gene3D" id="3.40.50.300">
    <property type="entry name" value="P-loop containing nucleotide triphosphate hydrolases"/>
    <property type="match status" value="1"/>
</dbReference>
<organism evidence="2">
    <name type="scientific">Coptotermes formosanus</name>
    <name type="common">Formosan subterranean termite</name>
    <dbReference type="NCBI Taxonomy" id="36987"/>
    <lineage>
        <taxon>Eukaryota</taxon>
        <taxon>Metazoa</taxon>
        <taxon>Ecdysozoa</taxon>
        <taxon>Arthropoda</taxon>
        <taxon>Hexapoda</taxon>
        <taxon>Insecta</taxon>
        <taxon>Pterygota</taxon>
        <taxon>Neoptera</taxon>
        <taxon>Polyneoptera</taxon>
        <taxon>Dictyoptera</taxon>
        <taxon>Blattodea</taxon>
        <taxon>Blattoidea</taxon>
        <taxon>Termitoidae</taxon>
        <taxon>Rhinotermitidae</taxon>
        <taxon>Coptotermes</taxon>
    </lineage>
</organism>